<keyword evidence="2" id="KW-0472">Membrane</keyword>
<keyword evidence="3" id="KW-1185">Reference proteome</keyword>
<protein>
    <submittedName>
        <fullName evidence="4">Uncharacterized protein</fullName>
    </submittedName>
</protein>
<organism evidence="3 4">
    <name type="scientific">Parascaris univalens</name>
    <name type="common">Nematode worm</name>
    <dbReference type="NCBI Taxonomy" id="6257"/>
    <lineage>
        <taxon>Eukaryota</taxon>
        <taxon>Metazoa</taxon>
        <taxon>Ecdysozoa</taxon>
        <taxon>Nematoda</taxon>
        <taxon>Chromadorea</taxon>
        <taxon>Rhabditida</taxon>
        <taxon>Spirurina</taxon>
        <taxon>Ascaridomorpha</taxon>
        <taxon>Ascaridoidea</taxon>
        <taxon>Ascarididae</taxon>
        <taxon>Parascaris</taxon>
    </lineage>
</organism>
<dbReference type="WBParaSite" id="PgR029_g120_t02">
    <property type="protein sequence ID" value="PgR029_g120_t02"/>
    <property type="gene ID" value="PgR029_g120"/>
</dbReference>
<proteinExistence type="predicted"/>
<dbReference type="Proteomes" id="UP000887569">
    <property type="component" value="Unplaced"/>
</dbReference>
<evidence type="ECO:0000313" key="4">
    <source>
        <dbReference type="WBParaSite" id="PgR029_g120_t02"/>
    </source>
</evidence>
<keyword evidence="2" id="KW-1133">Transmembrane helix</keyword>
<evidence type="ECO:0000256" key="1">
    <source>
        <dbReference type="SAM" id="MobiDB-lite"/>
    </source>
</evidence>
<evidence type="ECO:0000313" key="3">
    <source>
        <dbReference type="Proteomes" id="UP000887569"/>
    </source>
</evidence>
<feature type="compositionally biased region" description="Basic and acidic residues" evidence="1">
    <location>
        <begin position="1"/>
        <end position="11"/>
    </location>
</feature>
<dbReference type="AlphaFoldDB" id="A0A915B7F9"/>
<feature type="region of interest" description="Disordered" evidence="1">
    <location>
        <begin position="1"/>
        <end position="30"/>
    </location>
</feature>
<evidence type="ECO:0000256" key="2">
    <source>
        <dbReference type="SAM" id="Phobius"/>
    </source>
</evidence>
<reference evidence="4" key="1">
    <citation type="submission" date="2022-11" db="UniProtKB">
        <authorList>
            <consortium name="WormBaseParasite"/>
        </authorList>
    </citation>
    <scope>IDENTIFICATION</scope>
</reference>
<sequence length="93" mass="10544">MMEMRANDGSERNTSNFDQSSNSNAEFSGTSSQVLPHVQLFDEVFFSTEMMLLTIYCNSLILLIGVINIQQLKMFRIIDGGVFLNRETSNEIL</sequence>
<feature type="transmembrane region" description="Helical" evidence="2">
    <location>
        <begin position="50"/>
        <end position="69"/>
    </location>
</feature>
<accession>A0A915B7F9</accession>
<feature type="compositionally biased region" description="Polar residues" evidence="1">
    <location>
        <begin position="12"/>
        <end position="30"/>
    </location>
</feature>
<keyword evidence="2" id="KW-0812">Transmembrane</keyword>
<name>A0A915B7F9_PARUN</name>